<protein>
    <submittedName>
        <fullName evidence="2">Uncharacterized protein</fullName>
    </submittedName>
</protein>
<proteinExistence type="predicted"/>
<keyword evidence="1" id="KW-0472">Membrane</keyword>
<organism evidence="2">
    <name type="scientific">viral metagenome</name>
    <dbReference type="NCBI Taxonomy" id="1070528"/>
    <lineage>
        <taxon>unclassified sequences</taxon>
        <taxon>metagenomes</taxon>
        <taxon>organismal metagenomes</taxon>
    </lineage>
</organism>
<dbReference type="AlphaFoldDB" id="A0A6C0JGW4"/>
<dbReference type="EMBL" id="MN740385">
    <property type="protein sequence ID" value="QHU03697.1"/>
    <property type="molecule type" value="Genomic_DNA"/>
</dbReference>
<keyword evidence="1" id="KW-0812">Transmembrane</keyword>
<reference evidence="2" key="1">
    <citation type="journal article" date="2020" name="Nature">
        <title>Giant virus diversity and host interactions through global metagenomics.</title>
        <authorList>
            <person name="Schulz F."/>
            <person name="Roux S."/>
            <person name="Paez-Espino D."/>
            <person name="Jungbluth S."/>
            <person name="Walsh D.A."/>
            <person name="Denef V.J."/>
            <person name="McMahon K.D."/>
            <person name="Konstantinidis K.T."/>
            <person name="Eloe-Fadrosh E.A."/>
            <person name="Kyrpides N.C."/>
            <person name="Woyke T."/>
        </authorList>
    </citation>
    <scope>NUCLEOTIDE SEQUENCE</scope>
    <source>
        <strain evidence="2">GVMAG-M-3300027206-1</strain>
    </source>
</reference>
<feature type="transmembrane region" description="Helical" evidence="1">
    <location>
        <begin position="183"/>
        <end position="200"/>
    </location>
</feature>
<evidence type="ECO:0000256" key="1">
    <source>
        <dbReference type="SAM" id="Phobius"/>
    </source>
</evidence>
<evidence type="ECO:0000313" key="2">
    <source>
        <dbReference type="EMBL" id="QHU03697.1"/>
    </source>
</evidence>
<keyword evidence="1" id="KW-1133">Transmembrane helix</keyword>
<accession>A0A6C0JGW4</accession>
<name>A0A6C0JGW4_9ZZZZ</name>
<sequence length="208" mass="23338">MKVHTLNIDSSQRDTSVYPNSNSYVMTLENPIYDVEEIRLISGRIPTPQTPSPNSLILKLSSGSDEFNQSVYTGTPHYTGHILLDGTTALTFNGADDPFVHRFHSGSQKVITELGLDFYYMNSGVLTHYKEAGTDHILKFEIKCSTDKLEGLPKVPLEVVEKALPPPISIPEMVVDTYEWKDYVSIAIIVFFGMVLLLLMKRKPKLSE</sequence>